<dbReference type="Pfam" id="PF11828">
    <property type="entry name" value="DUF3348"/>
    <property type="match status" value="1"/>
</dbReference>
<dbReference type="Proteomes" id="UP000295106">
    <property type="component" value="Unassembled WGS sequence"/>
</dbReference>
<evidence type="ECO:0000313" key="1">
    <source>
        <dbReference type="EMBL" id="TCP04574.1"/>
    </source>
</evidence>
<sequence length="217" mass="23040">MLHGSASPGVAGSELTRLLARLADGPPAEGRPAFAERLGHWLGWAGAISLASALAAGQAVPAAGRTAGSEDADFRRVRAALEAAIAAGPAEPATSPDDFGPFHRHCLGLQQGMHDAVAALRRRLRDALSRRSAALARVAAIDAALEPALAAQERRVLALVPQRLMAHFERLGREHGEDAGWLAAFREDLDEVMRAELAHRLLPVQGLLQTLHDHDAR</sequence>
<dbReference type="OrthoDB" id="5949373at2"/>
<evidence type="ECO:0000313" key="2">
    <source>
        <dbReference type="Proteomes" id="UP000295106"/>
    </source>
</evidence>
<accession>A0A4R2MIQ4</accession>
<dbReference type="AlphaFoldDB" id="A0A4R2MIQ4"/>
<reference evidence="1 2" key="1">
    <citation type="submission" date="2019-03" db="EMBL/GenBank/DDBJ databases">
        <title>Genomic Encyclopedia of Type Strains, Phase IV (KMG-IV): sequencing the most valuable type-strain genomes for metagenomic binning, comparative biology and taxonomic classification.</title>
        <authorList>
            <person name="Goeker M."/>
        </authorList>
    </citation>
    <scope>NUCLEOTIDE SEQUENCE [LARGE SCALE GENOMIC DNA]</scope>
    <source>
        <strain evidence="1 2">DSM 1709</strain>
    </source>
</reference>
<dbReference type="GeneID" id="99684885"/>
<gene>
    <name evidence="1" type="ORF">EV684_102330</name>
</gene>
<name>A0A4R2MIQ4_RUBGE</name>
<protein>
    <submittedName>
        <fullName evidence="1">Uncharacterized protein DUF3348</fullName>
    </submittedName>
</protein>
<comment type="caution">
    <text evidence="1">The sequence shown here is derived from an EMBL/GenBank/DDBJ whole genome shotgun (WGS) entry which is preliminary data.</text>
</comment>
<organism evidence="1 2">
    <name type="scientific">Rubrivivax gelatinosus</name>
    <name type="common">Rhodocyclus gelatinosus</name>
    <name type="synonym">Rhodopseudomonas gelatinosa</name>
    <dbReference type="NCBI Taxonomy" id="28068"/>
    <lineage>
        <taxon>Bacteria</taxon>
        <taxon>Pseudomonadati</taxon>
        <taxon>Pseudomonadota</taxon>
        <taxon>Betaproteobacteria</taxon>
        <taxon>Burkholderiales</taxon>
        <taxon>Sphaerotilaceae</taxon>
        <taxon>Rubrivivax</taxon>
    </lineage>
</organism>
<proteinExistence type="predicted"/>
<dbReference type="EMBL" id="SLXD01000002">
    <property type="protein sequence ID" value="TCP04574.1"/>
    <property type="molecule type" value="Genomic_DNA"/>
</dbReference>
<dbReference type="RefSeq" id="WP_132645072.1">
    <property type="nucleotide sequence ID" value="NZ_CP181386.1"/>
</dbReference>
<dbReference type="InterPro" id="IPR021783">
    <property type="entry name" value="DUF3348"/>
</dbReference>